<dbReference type="InterPro" id="IPR027396">
    <property type="entry name" value="DsrEFH-like"/>
</dbReference>
<reference evidence="1 2" key="1">
    <citation type="journal article" date="2006" name="Int. J. Syst. Evol. Microbiol.">
        <title>Myroides pelagicus sp. nov., isolated from seawater in Thailand.</title>
        <authorList>
            <person name="Yoon J."/>
            <person name="Maneerat S."/>
            <person name="Kawai F."/>
            <person name="Yokota A."/>
        </authorList>
    </citation>
    <scope>NUCLEOTIDE SEQUENCE [LARGE SCALE GENOMIC DNA]</scope>
    <source>
        <strain evidence="1 2">SM1T</strain>
    </source>
</reference>
<dbReference type="RefSeq" id="WP_155035498.1">
    <property type="nucleotide sequence ID" value="NZ_JAYMMG010000001.1"/>
</dbReference>
<evidence type="ECO:0008006" key="3">
    <source>
        <dbReference type="Google" id="ProtNLM"/>
    </source>
</evidence>
<dbReference type="AlphaFoldDB" id="A0A7K1GLT8"/>
<dbReference type="SUPFAM" id="SSF75169">
    <property type="entry name" value="DsrEFH-like"/>
    <property type="match status" value="1"/>
</dbReference>
<gene>
    <name evidence="1" type="ORF">GJV77_06120</name>
</gene>
<organism evidence="1 2">
    <name type="scientific">Myroides pelagicus</name>
    <dbReference type="NCBI Taxonomy" id="270914"/>
    <lineage>
        <taxon>Bacteria</taxon>
        <taxon>Pseudomonadati</taxon>
        <taxon>Bacteroidota</taxon>
        <taxon>Flavobacteriia</taxon>
        <taxon>Flavobacteriales</taxon>
        <taxon>Flavobacteriaceae</taxon>
        <taxon>Myroides</taxon>
    </lineage>
</organism>
<dbReference type="InterPro" id="IPR003787">
    <property type="entry name" value="Sulphur_relay_DsrE/F-like"/>
</dbReference>
<proteinExistence type="predicted"/>
<dbReference type="PANTHER" id="PTHR37691:SF1">
    <property type="entry name" value="BLR3518 PROTEIN"/>
    <property type="match status" value="1"/>
</dbReference>
<name>A0A7K1GLT8_9FLAO</name>
<protein>
    <recommendedName>
        <fullName evidence="3">DsrE family protein</fullName>
    </recommendedName>
</protein>
<accession>A0A7K1GLT8</accession>
<dbReference type="Pfam" id="PF02635">
    <property type="entry name" value="DsrE"/>
    <property type="match status" value="1"/>
</dbReference>
<dbReference type="OrthoDB" id="678766at2"/>
<dbReference type="EMBL" id="WMJY01000010">
    <property type="protein sequence ID" value="MTH29499.1"/>
    <property type="molecule type" value="Genomic_DNA"/>
</dbReference>
<sequence>MKDVNHKVVFQLNTDNIIEQNALVTYTNNVKKHWGDDVAIHVVVHGPGIGMVRKSKSMIEDSIKALMQKGVVFIACENTMKARQIEKVDIFEDVLFAPSGLVYIIEKQEEGWSYIKCNL</sequence>
<keyword evidence="2" id="KW-1185">Reference proteome</keyword>
<dbReference type="Gene3D" id="3.40.1260.10">
    <property type="entry name" value="DsrEFH-like"/>
    <property type="match status" value="1"/>
</dbReference>
<dbReference type="Proteomes" id="UP000488936">
    <property type="component" value="Unassembled WGS sequence"/>
</dbReference>
<evidence type="ECO:0000313" key="1">
    <source>
        <dbReference type="EMBL" id="MTH29499.1"/>
    </source>
</evidence>
<comment type="caution">
    <text evidence="1">The sequence shown here is derived from an EMBL/GenBank/DDBJ whole genome shotgun (WGS) entry which is preliminary data.</text>
</comment>
<dbReference type="PANTHER" id="PTHR37691">
    <property type="entry name" value="BLR3518 PROTEIN"/>
    <property type="match status" value="1"/>
</dbReference>
<evidence type="ECO:0000313" key="2">
    <source>
        <dbReference type="Proteomes" id="UP000488936"/>
    </source>
</evidence>